<dbReference type="GeneID" id="109463758"/>
<evidence type="ECO:0000256" key="2">
    <source>
        <dbReference type="ARBA" id="ARBA00012255"/>
    </source>
</evidence>
<evidence type="ECO:0000313" key="10">
    <source>
        <dbReference type="RefSeq" id="XP_019616167.1"/>
    </source>
</evidence>
<dbReference type="GO" id="GO:0005737">
    <property type="term" value="C:cytoplasm"/>
    <property type="evidence" value="ECO:0007669"/>
    <property type="project" value="TreeGrafter"/>
</dbReference>
<feature type="compositionally biased region" description="Basic and acidic residues" evidence="6">
    <location>
        <begin position="702"/>
        <end position="715"/>
    </location>
</feature>
<name>A0A6P4YBJ4_BRABE</name>
<dbReference type="Pfam" id="PF05028">
    <property type="entry name" value="PARG_cat_C"/>
    <property type="match status" value="2"/>
</dbReference>
<feature type="compositionally biased region" description="Low complexity" evidence="6">
    <location>
        <begin position="486"/>
        <end position="495"/>
    </location>
</feature>
<dbReference type="PANTHER" id="PTHR12837">
    <property type="entry name" value="POLY ADP-RIBOSE GLYCOHYDROLASE"/>
    <property type="match status" value="1"/>
</dbReference>
<dbReference type="InterPro" id="IPR046372">
    <property type="entry name" value="PARG_cat_C"/>
</dbReference>
<feature type="binding site" evidence="5">
    <location>
        <position position="273"/>
    </location>
    <ligand>
        <name>substrate</name>
    </ligand>
</feature>
<proteinExistence type="inferred from homology"/>
<feature type="binding site" evidence="5">
    <location>
        <position position="314"/>
    </location>
    <ligand>
        <name>substrate</name>
    </ligand>
</feature>
<dbReference type="KEGG" id="bbel:109463758"/>
<feature type="active site" evidence="4">
    <location>
        <position position="275"/>
    </location>
</feature>
<feature type="region of interest" description="Disordered" evidence="6">
    <location>
        <begin position="1084"/>
        <end position="1120"/>
    </location>
</feature>
<feature type="compositionally biased region" description="Basic and acidic residues" evidence="6">
    <location>
        <begin position="991"/>
        <end position="1001"/>
    </location>
</feature>
<evidence type="ECO:0000256" key="5">
    <source>
        <dbReference type="PIRSR" id="PIRSR607724-2"/>
    </source>
</evidence>
<comment type="similarity">
    <text evidence="1">Belongs to the poly(ADP-ribose) glycohydrolase family.</text>
</comment>
<reference evidence="10" key="1">
    <citation type="submission" date="2025-08" db="UniProtKB">
        <authorList>
            <consortium name="RefSeq"/>
        </authorList>
    </citation>
    <scope>IDENTIFICATION</scope>
    <source>
        <tissue evidence="10">Gonad</tissue>
    </source>
</reference>
<evidence type="ECO:0000256" key="3">
    <source>
        <dbReference type="ARBA" id="ARBA00022801"/>
    </source>
</evidence>
<feature type="region of interest" description="Disordered" evidence="6">
    <location>
        <begin position="980"/>
        <end position="1027"/>
    </location>
</feature>
<feature type="binding site" evidence="5">
    <location>
        <position position="259"/>
    </location>
    <ligand>
        <name>substrate</name>
    </ligand>
</feature>
<feature type="region of interest" description="Disordered" evidence="6">
    <location>
        <begin position="700"/>
        <end position="726"/>
    </location>
</feature>
<feature type="region of interest" description="Disordered" evidence="6">
    <location>
        <begin position="1791"/>
        <end position="1821"/>
    </location>
</feature>
<evidence type="ECO:0000313" key="9">
    <source>
        <dbReference type="Proteomes" id="UP000515135"/>
    </source>
</evidence>
<feature type="region of interest" description="Disordered" evidence="6">
    <location>
        <begin position="1380"/>
        <end position="1425"/>
    </location>
</feature>
<dbReference type="InterPro" id="IPR048362">
    <property type="entry name" value="PARG_helical"/>
</dbReference>
<feature type="active site" evidence="4">
    <location>
        <position position="274"/>
    </location>
</feature>
<dbReference type="OrthoDB" id="1937899at2759"/>
<organism evidence="9 10">
    <name type="scientific">Branchiostoma belcheri</name>
    <name type="common">Amphioxus</name>
    <dbReference type="NCBI Taxonomy" id="7741"/>
    <lineage>
        <taxon>Eukaryota</taxon>
        <taxon>Metazoa</taxon>
        <taxon>Chordata</taxon>
        <taxon>Cephalochordata</taxon>
        <taxon>Leptocardii</taxon>
        <taxon>Amphioxiformes</taxon>
        <taxon>Branchiostomatidae</taxon>
        <taxon>Branchiostoma</taxon>
    </lineage>
</organism>
<dbReference type="GO" id="GO:1990966">
    <property type="term" value="P:ATP generation from poly-ADP-D-ribose"/>
    <property type="evidence" value="ECO:0007669"/>
    <property type="project" value="TreeGrafter"/>
</dbReference>
<keyword evidence="9" id="KW-1185">Reference proteome</keyword>
<protein>
    <recommendedName>
        <fullName evidence="2">poly(ADP-ribose) glycohydrolase</fullName>
        <ecNumber evidence="2">3.2.1.143</ecNumber>
    </recommendedName>
</protein>
<dbReference type="GO" id="GO:0005975">
    <property type="term" value="P:carbohydrate metabolic process"/>
    <property type="evidence" value="ECO:0007669"/>
    <property type="project" value="InterPro"/>
</dbReference>
<dbReference type="PANTHER" id="PTHR12837:SF0">
    <property type="entry name" value="POLY(ADP-RIBOSE) GLYCOHYDROLASE"/>
    <property type="match status" value="1"/>
</dbReference>
<dbReference type="InterPro" id="IPR007724">
    <property type="entry name" value="Poly_GlycHdrlase"/>
</dbReference>
<dbReference type="RefSeq" id="XP_019616167.1">
    <property type="nucleotide sequence ID" value="XM_019760608.1"/>
</dbReference>
<feature type="region of interest" description="Disordered" evidence="6">
    <location>
        <begin position="952"/>
        <end position="971"/>
    </location>
</feature>
<gene>
    <name evidence="10" type="primary">LOC109463758</name>
</gene>
<feature type="compositionally biased region" description="Low complexity" evidence="6">
    <location>
        <begin position="1391"/>
        <end position="1404"/>
    </location>
</feature>
<feature type="region of interest" description="Disordered" evidence="6">
    <location>
        <begin position="1701"/>
        <end position="1740"/>
    </location>
</feature>
<dbReference type="EC" id="3.2.1.143" evidence="2"/>
<feature type="region of interest" description="Disordered" evidence="6">
    <location>
        <begin position="1665"/>
        <end position="1688"/>
    </location>
</feature>
<feature type="region of interest" description="Disordered" evidence="6">
    <location>
        <begin position="465"/>
        <end position="496"/>
    </location>
</feature>
<dbReference type="Proteomes" id="UP000515135">
    <property type="component" value="Unplaced"/>
</dbReference>
<dbReference type="GO" id="GO:0009225">
    <property type="term" value="P:nucleotide-sugar metabolic process"/>
    <property type="evidence" value="ECO:0007669"/>
    <property type="project" value="TreeGrafter"/>
</dbReference>
<feature type="region of interest" description="Disordered" evidence="6">
    <location>
        <begin position="1041"/>
        <end position="1068"/>
    </location>
</feature>
<dbReference type="Pfam" id="PF20811">
    <property type="entry name" value="PARG_cat_N"/>
    <property type="match status" value="1"/>
</dbReference>
<feature type="domain" description="PARG catalytic Macro" evidence="7">
    <location>
        <begin position="1887"/>
        <end position="1952"/>
    </location>
</feature>
<feature type="region of interest" description="Disordered" evidence="6">
    <location>
        <begin position="53"/>
        <end position="79"/>
    </location>
</feature>
<evidence type="ECO:0000256" key="4">
    <source>
        <dbReference type="PIRSR" id="PIRSR607724-1"/>
    </source>
</evidence>
<dbReference type="GO" id="GO:0004649">
    <property type="term" value="F:poly(ADP-ribose) glycohydrolase activity"/>
    <property type="evidence" value="ECO:0007669"/>
    <property type="project" value="UniProtKB-EC"/>
</dbReference>
<keyword evidence="3" id="KW-0378">Hydrolase</keyword>
<feature type="domain" description="PARG helical" evidence="8">
    <location>
        <begin position="94"/>
        <end position="213"/>
    </location>
</feature>
<feature type="compositionally biased region" description="Polar residues" evidence="6">
    <location>
        <begin position="1716"/>
        <end position="1739"/>
    </location>
</feature>
<feature type="compositionally biased region" description="Basic residues" evidence="6">
    <location>
        <begin position="54"/>
        <end position="75"/>
    </location>
</feature>
<evidence type="ECO:0000256" key="6">
    <source>
        <dbReference type="SAM" id="MobiDB-lite"/>
    </source>
</evidence>
<feature type="region of interest" description="Disordered" evidence="6">
    <location>
        <begin position="1499"/>
        <end position="1524"/>
    </location>
</feature>
<dbReference type="GO" id="GO:0005634">
    <property type="term" value="C:nucleus"/>
    <property type="evidence" value="ECO:0007669"/>
    <property type="project" value="TreeGrafter"/>
</dbReference>
<sequence length="2008" mass="218076">MAEGQQEDSGQQIVFPCDLPTWDDLKLLLQGLKTVQTTDDLVPALDHVYELAHSRQKVSKRGKHSRRARGRKPPKRDRDSHVAGLAWFLQNVLGEEERRDFFGKTLPCIADRALELGELKPASGLKISQRQRGGSVVLQRRFVASVVAHTFLCTFPKGRNAALNVFNFTRFFNVVFVAGRRETQVAKLRCILHYFERLAEDPEGPQGNITFTRKVVSEEHLPSWDTWLSCDKQLCPVTVVQQGVIEDSGSHTLQMDFANKLIGGGVLNQGRVQEEIRFCICPELITSMLFMEKMDANEAIQIAGFEQFSHYTGYGRTLGYGGDCKDNSEVNADGNIETTLCAIDAQNYNRRKHDEQYKQGNLLRDLNKAYVGFSPPLDERPPAIGPDRQDKLEIDQSSSWSDDDFHTAFGSFEEEHNIEVSAMGSVWEDLPGSVWEDLPFNSDEDEQGVAMVLMATDWCMDDITTGPSASPVSRLHPKRRQERAFSPSSQESGSSEYFDAVENIELTSPRGSIEEENIHFRHHMVQNFAISLAKNLLHESAMTAASVMEGVQNFEIQEPSHVTTKPQPLRLQPIAESPIREAVDVARAFGEGNRKVISILDSYAASVVNTAFVDGSKLSQTETAEVDQATTVEADSSGAEAYLDNSMELGSSSFEFAKGSLVRPSPQIDESVQYESIATRIVGKILDEVSVCVTAPPEEADIIPHDDSKEEDERCTTTGQSNGEDLIYTGNEYASGDQTVGEMEDTISDIVGEISITVPISSASASVPDTPPPSPATPSQIRMAQSAKLDHGELASKLSTTMFSVETEDQSEAADAPSDERRGSVCGINHFAEDMSWSIMCEATYKASQVSDSRRSSICNTSSTSESKRTSITEEFFQYLAAQNLKSEGRLSRRGSGVASACSSRRSSACSAMEEFYQALTGKDYMEEKRRGSKASDTKENVLLLCPESFSSPALSEGSKHVRAGRRSEPHISVEMAMFGATSVSRPRSSSLKEHTSREEDSSQALNFPNSPPKNGLSAGGSPHRVNRFATDLAGDIINNSLSSLPEKSGEGGMTPQGRGVTDKRSTFRNISCTSDTVVTRTSTLTEAGISTKMTSSRRGSMPSISEDPLPGRRGKRQSLPCTFSDSLVDTLTPDVLEGCLLMSRNSITASYEKIAEEMSKDIINAVAEHLVEQEVTTQHAAEHIAHTLSSSILQDALGSVHEAKDDTALDLGNTVEKYAENVVQEVLENVLSRPKIAVDLYDESPTTDSSISIISSSELPSQQSSDSFCEVVHDDLNLVGSLGRGCPSCVSSSSSISVISNGEVTATHHIERYSEALVEDILNIAKKEAFSGEKSSSVENFSEQVVTGIIGSVLEELQPKFHGGGLAFDSKSIPSSTSSFDVLHERDSRSSSSRISSSSVERCTSSDDSEEETTVATGPFGVDDRMQFSTSSVEVAHDLSPSSDVSTPTKHGLVQRQVYAGMGDSVLSSASSFDILGNTPTPEDQKFPFKSLGGAEMYEHGSSPSSSSIGIVSPEECTGGELGSMTAQTTSVEELSTVLASNIVQSAVGRFVTNVMSESMISSTGSIEILSSPSIEELTEDPGPGLKMLSSLFRVDTDRFPSTESEYSSASIAVLDTVSESGMENSSISNLAECLTQDVMVSAFEETSHMRASKWSLGKQHEVSSSLTPDIGGPCEGQPIPATSGGEIFRTVPSLSALARQETTRLSTRYEDESSPPQETTSNTEAGEETSSVSSDECSTWYPLEDITLTTDLHTEPDSGVTNVSNLEMFADCMACAIVTTAFCAVGDPPQPENGHTDTSPEDSSFGILTDSPGELGAHSQEEELFQDETEAVMVETSHSLIPPPPDQFSSESIPTVEVDLWRTSQRSHSLPSMNSFCENVATDILNRAMDSVQRQGGTTTAGNRPIATGNWGCGAFGGDPQVKAMLQWMAASHADSPEMIYYSFENKDVEQLEEVCEQLRSRGWLVADLCQAVQEYSETIRPPVSKKTPDTAPAFQDFFAFLTKRE</sequence>
<feature type="active site" evidence="4">
    <location>
        <position position="256"/>
    </location>
</feature>
<feature type="domain" description="PARG catalytic Macro" evidence="7">
    <location>
        <begin position="225"/>
        <end position="379"/>
    </location>
</feature>
<accession>A0A6P4YBJ4</accession>
<dbReference type="GO" id="GO:0006282">
    <property type="term" value="P:regulation of DNA repair"/>
    <property type="evidence" value="ECO:0007669"/>
    <property type="project" value="InterPro"/>
</dbReference>
<evidence type="ECO:0000256" key="1">
    <source>
        <dbReference type="ARBA" id="ARBA00009545"/>
    </source>
</evidence>
<evidence type="ECO:0000259" key="7">
    <source>
        <dbReference type="Pfam" id="PF05028"/>
    </source>
</evidence>
<evidence type="ECO:0000259" key="8">
    <source>
        <dbReference type="Pfam" id="PF20811"/>
    </source>
</evidence>
<feature type="compositionally biased region" description="Low complexity" evidence="6">
    <location>
        <begin position="1502"/>
        <end position="1515"/>
    </location>
</feature>